<name>A0A399FZE5_UNCN2</name>
<evidence type="ECO:0000256" key="6">
    <source>
        <dbReference type="RuleBase" id="RU362042"/>
    </source>
</evidence>
<comment type="catalytic activity">
    <reaction evidence="1 6">
        <text>Cleavage of hydrophobic, N-terminal signal or leader sequences from secreted and periplasmic proteins.</text>
        <dbReference type="EC" id="3.4.21.89"/>
    </reaction>
</comment>
<keyword evidence="6" id="KW-0812">Transmembrane</keyword>
<dbReference type="PANTHER" id="PTHR43390:SF1">
    <property type="entry name" value="CHLOROPLAST PROCESSING PEPTIDASE"/>
    <property type="match status" value="1"/>
</dbReference>
<evidence type="ECO:0000256" key="3">
    <source>
        <dbReference type="ARBA" id="ARBA00013208"/>
    </source>
</evidence>
<organism evidence="8 9">
    <name type="scientific">candidate division NPL-UPA2 bacterium Unc8</name>
    <dbReference type="NCBI Taxonomy" id="1980939"/>
    <lineage>
        <taxon>Bacteria</taxon>
    </lineage>
</organism>
<evidence type="ECO:0000256" key="1">
    <source>
        <dbReference type="ARBA" id="ARBA00000677"/>
    </source>
</evidence>
<dbReference type="Pfam" id="PF10502">
    <property type="entry name" value="Peptidase_S26"/>
    <property type="match status" value="1"/>
</dbReference>
<keyword evidence="6" id="KW-1133">Transmembrane helix</keyword>
<dbReference type="GO" id="GO:0016020">
    <property type="term" value="C:membrane"/>
    <property type="evidence" value="ECO:0007669"/>
    <property type="project" value="UniProtKB-SubCell"/>
</dbReference>
<proteinExistence type="inferred from homology"/>
<keyword evidence="6" id="KW-0645">Protease</keyword>
<comment type="subcellular location">
    <subcellularLocation>
        <location evidence="6">Membrane</location>
        <topology evidence="6">Single-pass type II membrane protein</topology>
    </subcellularLocation>
</comment>
<dbReference type="GO" id="GO:0009003">
    <property type="term" value="F:signal peptidase activity"/>
    <property type="evidence" value="ECO:0007669"/>
    <property type="project" value="UniProtKB-EC"/>
</dbReference>
<dbReference type="Gene3D" id="2.10.109.10">
    <property type="entry name" value="Umud Fragment, subunit A"/>
    <property type="match status" value="1"/>
</dbReference>
<feature type="transmembrane region" description="Helical" evidence="6">
    <location>
        <begin position="21"/>
        <end position="41"/>
    </location>
</feature>
<accession>A0A399FZE5</accession>
<reference evidence="8 9" key="1">
    <citation type="submission" date="2018-08" db="EMBL/GenBank/DDBJ databases">
        <title>Draft genome of candidate division NPL-UPA2 bacterium Unc8 that adapted to ultra-basic serpentinizing groundwater.</title>
        <authorList>
            <person name="Ishii S."/>
            <person name="Suzuki S."/>
            <person name="Nealson K.H."/>
        </authorList>
    </citation>
    <scope>NUCLEOTIDE SEQUENCE [LARGE SCALE GENOMIC DNA]</scope>
    <source>
        <strain evidence="8">Unc8</strain>
    </source>
</reference>
<keyword evidence="6" id="KW-0472">Membrane</keyword>
<comment type="caution">
    <text evidence="8">The sequence shown here is derived from an EMBL/GenBank/DDBJ whole genome shotgun (WGS) entry which is preliminary data.</text>
</comment>
<sequence>MSTIVKRVIWGKNPRQTLLRALILTIVCFVVFGFILLPIRITGISMEPAYRDGSVNFVNTLRYRFREPARGDVVAIRLAGRQILLLKRVVGLPGERLMFKKGTLIINGHLTPEPYLKSSYDWTTPEVEISLDEFFVVGDNRQMPPEAHDFGRVQRHRIAGGPLF</sequence>
<evidence type="ECO:0000313" key="9">
    <source>
        <dbReference type="Proteomes" id="UP000266287"/>
    </source>
</evidence>
<gene>
    <name evidence="8" type="primary">lepB</name>
    <name evidence="8" type="ORF">B9J77_01625</name>
</gene>
<dbReference type="AlphaFoldDB" id="A0A399FZE5"/>
<comment type="similarity">
    <text evidence="2 6">Belongs to the peptidase S26 family.</text>
</comment>
<evidence type="ECO:0000256" key="2">
    <source>
        <dbReference type="ARBA" id="ARBA00009370"/>
    </source>
</evidence>
<dbReference type="InterPro" id="IPR036286">
    <property type="entry name" value="LexA/Signal_pep-like_sf"/>
</dbReference>
<evidence type="ECO:0000313" key="8">
    <source>
        <dbReference type="EMBL" id="RII00740.1"/>
    </source>
</evidence>
<dbReference type="InterPro" id="IPR019533">
    <property type="entry name" value="Peptidase_S26"/>
</dbReference>
<dbReference type="InterPro" id="IPR000223">
    <property type="entry name" value="Pept_S26A_signal_pept_1"/>
</dbReference>
<dbReference type="PROSITE" id="PS00760">
    <property type="entry name" value="SPASE_I_2"/>
    <property type="match status" value="1"/>
</dbReference>
<protein>
    <recommendedName>
        <fullName evidence="3 6">Signal peptidase I</fullName>
        <ecNumber evidence="3 6">3.4.21.89</ecNumber>
    </recommendedName>
</protein>
<dbReference type="PRINTS" id="PR00727">
    <property type="entry name" value="LEADERPTASE"/>
</dbReference>
<evidence type="ECO:0000259" key="7">
    <source>
        <dbReference type="Pfam" id="PF10502"/>
    </source>
</evidence>
<feature type="active site" evidence="5">
    <location>
        <position position="87"/>
    </location>
</feature>
<dbReference type="CDD" id="cd06462">
    <property type="entry name" value="Peptidase_S24_S26"/>
    <property type="match status" value="1"/>
</dbReference>
<dbReference type="SUPFAM" id="SSF51306">
    <property type="entry name" value="LexA/Signal peptidase"/>
    <property type="match status" value="1"/>
</dbReference>
<dbReference type="EMBL" id="NDHY01000002">
    <property type="protein sequence ID" value="RII00740.1"/>
    <property type="molecule type" value="Genomic_DNA"/>
</dbReference>
<dbReference type="PANTHER" id="PTHR43390">
    <property type="entry name" value="SIGNAL PEPTIDASE I"/>
    <property type="match status" value="1"/>
</dbReference>
<dbReference type="Proteomes" id="UP000266287">
    <property type="component" value="Unassembled WGS sequence"/>
</dbReference>
<dbReference type="GO" id="GO:0004252">
    <property type="term" value="F:serine-type endopeptidase activity"/>
    <property type="evidence" value="ECO:0007669"/>
    <property type="project" value="InterPro"/>
</dbReference>
<feature type="domain" description="Peptidase S26" evidence="7">
    <location>
        <begin position="17"/>
        <end position="160"/>
    </location>
</feature>
<dbReference type="NCBIfam" id="TIGR02227">
    <property type="entry name" value="sigpep_I_bact"/>
    <property type="match status" value="1"/>
</dbReference>
<dbReference type="GO" id="GO:0006465">
    <property type="term" value="P:signal peptide processing"/>
    <property type="evidence" value="ECO:0007669"/>
    <property type="project" value="InterPro"/>
</dbReference>
<keyword evidence="4 6" id="KW-0378">Hydrolase</keyword>
<dbReference type="InterPro" id="IPR019757">
    <property type="entry name" value="Pept_S26A_signal_pept_1_Lys-AS"/>
</dbReference>
<evidence type="ECO:0000256" key="4">
    <source>
        <dbReference type="ARBA" id="ARBA00022801"/>
    </source>
</evidence>
<evidence type="ECO:0000256" key="5">
    <source>
        <dbReference type="PIRSR" id="PIRSR600223-1"/>
    </source>
</evidence>
<feature type="active site" evidence="5">
    <location>
        <position position="45"/>
    </location>
</feature>
<dbReference type="EC" id="3.4.21.89" evidence="3 6"/>